<dbReference type="GO" id="GO:0005886">
    <property type="term" value="C:plasma membrane"/>
    <property type="evidence" value="ECO:0007669"/>
    <property type="project" value="UniProtKB-SubCell"/>
</dbReference>
<name>A0A4Q9KPD9_PROTD</name>
<dbReference type="InterPro" id="IPR036259">
    <property type="entry name" value="MFS_trans_sf"/>
</dbReference>
<feature type="transmembrane region" description="Helical" evidence="5">
    <location>
        <begin position="158"/>
        <end position="182"/>
    </location>
</feature>
<feature type="transmembrane region" description="Helical" evidence="5">
    <location>
        <begin position="77"/>
        <end position="95"/>
    </location>
</feature>
<sequence length="422" mass="44544">MHPAWSVAAVTLGALVAAAAFRSSIGVLIEPMESEFGWTRATTSAAVTINLILYGLVAPFAAALMERWGVRRTVTTALLTIAAASALTMVMTAAWQLWLLWGLAIGIGTGMMALVFGAIVANRWFHTHRGLVTGIFSAANATGQMVFLPVIAATSSAAGWRAAVGIECGLALLGALAVWLFLVDHPSDRSLLPYGVAEGYAVGAPQRSTEPPVQAALRVLRMASRTWAFWGLVITFFVCGWSTNGLIQTHFIPAAHDVGMTPTVAAGLLAVVGTFDVLGTIASGWLTDRVDSRYLLLAYYGLRGLSLFALDAVLAPDMGAGLWVFIIFYGLDWVATVPPTVDLCRKHFGLADSGIVFGWVFASHMVGAGISASVSGWLRTTTGTYHEAWLVAAFLCLGAAVVAVLIPKKRDAVAADRVPVPA</sequence>
<keyword evidence="2 5" id="KW-0812">Transmembrane</keyword>
<feature type="transmembrane region" description="Helical" evidence="5">
    <location>
        <begin position="131"/>
        <end position="152"/>
    </location>
</feature>
<keyword evidence="3 5" id="KW-1133">Transmembrane helix</keyword>
<dbReference type="PANTHER" id="PTHR11360:SF284">
    <property type="entry name" value="EG:103B4.3 PROTEIN-RELATED"/>
    <property type="match status" value="1"/>
</dbReference>
<feature type="transmembrane region" description="Helical" evidence="5">
    <location>
        <begin position="101"/>
        <end position="119"/>
    </location>
</feature>
<dbReference type="InterPro" id="IPR050327">
    <property type="entry name" value="Proton-linked_MCT"/>
</dbReference>
<evidence type="ECO:0000256" key="3">
    <source>
        <dbReference type="ARBA" id="ARBA00022989"/>
    </source>
</evidence>
<dbReference type="CDD" id="cd17355">
    <property type="entry name" value="MFS_YcxA_like"/>
    <property type="match status" value="1"/>
</dbReference>
<evidence type="ECO:0000259" key="6">
    <source>
        <dbReference type="PROSITE" id="PS50850"/>
    </source>
</evidence>
<accession>A0A4Q9KPD9</accession>
<organism evidence="7 8">
    <name type="scientific">Propioniciclava tarda</name>
    <dbReference type="NCBI Taxonomy" id="433330"/>
    <lineage>
        <taxon>Bacteria</taxon>
        <taxon>Bacillati</taxon>
        <taxon>Actinomycetota</taxon>
        <taxon>Actinomycetes</taxon>
        <taxon>Propionibacteriales</taxon>
        <taxon>Propionibacteriaceae</taxon>
        <taxon>Propioniciclava</taxon>
    </lineage>
</organism>
<dbReference type="InterPro" id="IPR011701">
    <property type="entry name" value="MFS"/>
</dbReference>
<comment type="caution">
    <text evidence="7">The sequence shown here is derived from an EMBL/GenBank/DDBJ whole genome shotgun (WGS) entry which is preliminary data.</text>
</comment>
<dbReference type="OrthoDB" id="146345at2"/>
<feature type="transmembrane region" description="Helical" evidence="5">
    <location>
        <begin position="294"/>
        <end position="314"/>
    </location>
</feature>
<dbReference type="GO" id="GO:0022857">
    <property type="term" value="F:transmembrane transporter activity"/>
    <property type="evidence" value="ECO:0007669"/>
    <property type="project" value="InterPro"/>
</dbReference>
<feature type="transmembrane region" description="Helical" evidence="5">
    <location>
        <begin position="227"/>
        <end position="244"/>
    </location>
</feature>
<dbReference type="SUPFAM" id="SSF103473">
    <property type="entry name" value="MFS general substrate transporter"/>
    <property type="match status" value="1"/>
</dbReference>
<feature type="transmembrane region" description="Helical" evidence="5">
    <location>
        <begin position="356"/>
        <end position="377"/>
    </location>
</feature>
<evidence type="ECO:0000256" key="4">
    <source>
        <dbReference type="ARBA" id="ARBA00023136"/>
    </source>
</evidence>
<dbReference type="PANTHER" id="PTHR11360">
    <property type="entry name" value="MONOCARBOXYLATE TRANSPORTER"/>
    <property type="match status" value="1"/>
</dbReference>
<feature type="transmembrane region" description="Helical" evidence="5">
    <location>
        <begin position="44"/>
        <end position="65"/>
    </location>
</feature>
<feature type="transmembrane region" description="Helical" evidence="5">
    <location>
        <begin position="264"/>
        <end position="287"/>
    </location>
</feature>
<keyword evidence="4 5" id="KW-0472">Membrane</keyword>
<dbReference type="Pfam" id="PF07690">
    <property type="entry name" value="MFS_1"/>
    <property type="match status" value="1"/>
</dbReference>
<feature type="transmembrane region" description="Helical" evidence="5">
    <location>
        <begin position="389"/>
        <end position="407"/>
    </location>
</feature>
<dbReference type="EMBL" id="SDMR01000001">
    <property type="protein sequence ID" value="TBT96462.1"/>
    <property type="molecule type" value="Genomic_DNA"/>
</dbReference>
<proteinExistence type="predicted"/>
<feature type="domain" description="Major facilitator superfamily (MFS) profile" evidence="6">
    <location>
        <begin position="6"/>
        <end position="410"/>
    </location>
</feature>
<comment type="subcellular location">
    <subcellularLocation>
        <location evidence="1">Cell membrane</location>
        <topology evidence="1">Multi-pass membrane protein</topology>
    </subcellularLocation>
</comment>
<evidence type="ECO:0000313" key="7">
    <source>
        <dbReference type="EMBL" id="TBT96462.1"/>
    </source>
</evidence>
<dbReference type="PROSITE" id="PS50850">
    <property type="entry name" value="MFS"/>
    <property type="match status" value="1"/>
</dbReference>
<protein>
    <submittedName>
        <fullName evidence="7">MFS transporter</fullName>
    </submittedName>
</protein>
<feature type="transmembrane region" description="Helical" evidence="5">
    <location>
        <begin position="320"/>
        <end position="344"/>
    </location>
</feature>
<evidence type="ECO:0000256" key="5">
    <source>
        <dbReference type="SAM" id="Phobius"/>
    </source>
</evidence>
<gene>
    <name evidence="7" type="ORF">ET996_01540</name>
</gene>
<evidence type="ECO:0000256" key="2">
    <source>
        <dbReference type="ARBA" id="ARBA00022692"/>
    </source>
</evidence>
<keyword evidence="8" id="KW-1185">Reference proteome</keyword>
<evidence type="ECO:0000256" key="1">
    <source>
        <dbReference type="ARBA" id="ARBA00004651"/>
    </source>
</evidence>
<dbReference type="AlphaFoldDB" id="A0A4Q9KPD9"/>
<dbReference type="Gene3D" id="1.20.1250.20">
    <property type="entry name" value="MFS general substrate transporter like domains"/>
    <property type="match status" value="2"/>
</dbReference>
<dbReference type="InterPro" id="IPR020846">
    <property type="entry name" value="MFS_dom"/>
</dbReference>
<reference evidence="7 8" key="1">
    <citation type="submission" date="2019-01" db="EMBL/GenBank/DDBJ databases">
        <title>Lactibacter flavus gen. nov., sp. nov., a novel bacterium of the family Propionibacteriaceae isolated from raw milk and dairy products.</title>
        <authorList>
            <person name="Huptas C."/>
            <person name="Wenning M."/>
            <person name="Breitenwieser F."/>
            <person name="Doll E."/>
            <person name="Von Neubeck M."/>
            <person name="Busse H.-J."/>
            <person name="Scherer S."/>
        </authorList>
    </citation>
    <scope>NUCLEOTIDE SEQUENCE [LARGE SCALE GENOMIC DNA]</scope>
    <source>
        <strain evidence="7 8">DSM 22130</strain>
    </source>
</reference>
<dbReference type="Proteomes" id="UP000291933">
    <property type="component" value="Unassembled WGS sequence"/>
</dbReference>
<evidence type="ECO:0000313" key="8">
    <source>
        <dbReference type="Proteomes" id="UP000291933"/>
    </source>
</evidence>